<reference evidence="11" key="1">
    <citation type="journal article" date="2020" name="G3 (Bethesda)">
        <title>High-Quality Assemblies for Three Invasive Social Wasps from the &lt;i&gt;Vespula&lt;/i&gt; Genus.</title>
        <authorList>
            <person name="Harrop T.W.R."/>
            <person name="Guhlin J."/>
            <person name="McLaughlin G.M."/>
            <person name="Permina E."/>
            <person name="Stockwell P."/>
            <person name="Gilligan J."/>
            <person name="Le Lec M.F."/>
            <person name="Gruber M.A.M."/>
            <person name="Quinn O."/>
            <person name="Lovegrove M."/>
            <person name="Duncan E.J."/>
            <person name="Remnant E.J."/>
            <person name="Van Eeckhoven J."/>
            <person name="Graham B."/>
            <person name="Knapp R.A."/>
            <person name="Langford K.W."/>
            <person name="Kronenberg Z."/>
            <person name="Press M.O."/>
            <person name="Eacker S.M."/>
            <person name="Wilson-Rankin E.E."/>
            <person name="Purcell J."/>
            <person name="Lester P.J."/>
            <person name="Dearden P.K."/>
        </authorList>
    </citation>
    <scope>NUCLEOTIDE SEQUENCE</scope>
    <source>
        <strain evidence="11">Linc-1</strain>
    </source>
</reference>
<dbReference type="CDD" id="cd00637">
    <property type="entry name" value="7tm_classA_rhodopsin-like"/>
    <property type="match status" value="1"/>
</dbReference>
<dbReference type="NCBIfam" id="TIGR00066">
    <property type="entry name" value="g_glut_trans"/>
    <property type="match status" value="1"/>
</dbReference>
<feature type="binding site" evidence="8">
    <location>
        <position position="737"/>
    </location>
    <ligand>
        <name>L-glutamate</name>
        <dbReference type="ChEBI" id="CHEBI:29985"/>
    </ligand>
</feature>
<dbReference type="FunFam" id="1.10.246.130:FF:000001">
    <property type="entry name" value="Gamma-glutamyltransferase 5 isoform 1"/>
    <property type="match status" value="1"/>
</dbReference>
<evidence type="ECO:0000256" key="1">
    <source>
        <dbReference type="ARBA" id="ARBA00004370"/>
    </source>
</evidence>
<feature type="binding site" evidence="8">
    <location>
        <begin position="662"/>
        <end position="664"/>
    </location>
    <ligand>
        <name>L-glutamate</name>
        <dbReference type="ChEBI" id="CHEBI:29985"/>
    </ligand>
</feature>
<keyword evidence="3 9" id="KW-0812">Transmembrane</keyword>
<feature type="transmembrane region" description="Helical" evidence="9">
    <location>
        <begin position="167"/>
        <end position="193"/>
    </location>
</feature>
<feature type="transmembrane region" description="Helical" evidence="9">
    <location>
        <begin position="6"/>
        <end position="31"/>
    </location>
</feature>
<keyword evidence="12" id="KW-1185">Reference proteome</keyword>
<dbReference type="GO" id="GO:0036374">
    <property type="term" value="F:glutathione hydrolase activity"/>
    <property type="evidence" value="ECO:0007669"/>
    <property type="project" value="InterPro"/>
</dbReference>
<dbReference type="PROSITE" id="PS00237">
    <property type="entry name" value="G_PROTEIN_RECEP_F1_1"/>
    <property type="match status" value="1"/>
</dbReference>
<dbReference type="PANTHER" id="PTHR11686:SF9">
    <property type="entry name" value="RE13973P"/>
    <property type="match status" value="1"/>
</dbReference>
<organism evidence="11 12">
    <name type="scientific">Vespula germanica</name>
    <name type="common">German yellow jacket</name>
    <name type="synonym">Paravespula germanica</name>
    <dbReference type="NCBI Taxonomy" id="30212"/>
    <lineage>
        <taxon>Eukaryota</taxon>
        <taxon>Metazoa</taxon>
        <taxon>Ecdysozoa</taxon>
        <taxon>Arthropoda</taxon>
        <taxon>Hexapoda</taxon>
        <taxon>Insecta</taxon>
        <taxon>Pterygota</taxon>
        <taxon>Neoptera</taxon>
        <taxon>Endopterygota</taxon>
        <taxon>Hymenoptera</taxon>
        <taxon>Apocrita</taxon>
        <taxon>Aculeata</taxon>
        <taxon>Vespoidea</taxon>
        <taxon>Vespidae</taxon>
        <taxon>Vespinae</taxon>
        <taxon>Vespula</taxon>
    </lineage>
</organism>
<dbReference type="PRINTS" id="PR01210">
    <property type="entry name" value="GGTRANSPTASE"/>
</dbReference>
<comment type="similarity">
    <text evidence="2">Belongs to the G-protein coupled receptor 1 family.</text>
</comment>
<evidence type="ECO:0000256" key="9">
    <source>
        <dbReference type="SAM" id="Phobius"/>
    </source>
</evidence>
<dbReference type="InterPro" id="IPR029055">
    <property type="entry name" value="Ntn_hydrolases_N"/>
</dbReference>
<dbReference type="InterPro" id="IPR000101">
    <property type="entry name" value="GGT_peptidase"/>
</dbReference>
<evidence type="ECO:0000256" key="7">
    <source>
        <dbReference type="PIRSR" id="PIRSR600101-1"/>
    </source>
</evidence>
<name>A0A834J5R1_VESGE</name>
<evidence type="ECO:0000259" key="10">
    <source>
        <dbReference type="PROSITE" id="PS50262"/>
    </source>
</evidence>
<dbReference type="Gene3D" id="3.60.20.40">
    <property type="match status" value="1"/>
</dbReference>
<gene>
    <name evidence="11" type="ORF">HZH68_015233</name>
</gene>
<feature type="binding site" evidence="8">
    <location>
        <position position="364"/>
    </location>
    <ligand>
        <name>L-glutamate</name>
        <dbReference type="ChEBI" id="CHEBI:29985"/>
    </ligand>
</feature>
<protein>
    <recommendedName>
        <fullName evidence="10">G-protein coupled receptors family 1 profile domain-containing protein</fullName>
    </recommendedName>
</protein>
<feature type="transmembrane region" description="Helical" evidence="9">
    <location>
        <begin position="43"/>
        <end position="64"/>
    </location>
</feature>
<feature type="transmembrane region" description="Helical" evidence="9">
    <location>
        <begin position="119"/>
        <end position="138"/>
    </location>
</feature>
<sequence length="833" mass="90363">MGPWAFGVPLILACALGLLLNVYVLLVVLGLGKQTQQQQTANTLLLIHLGAVEAAVCLILLIFTTTPWPVAGSWCVFHGFLLALLHPVALWTVTGLNCDRYYAIAAPLHYAALVSPRRVIVGLIASWTGALLLSLPPFSGLVPPYRYSPDLGCCAPDFGNGSWGSAAALYGAVYAILGLALPAILVTVCNLRVLGIARYHRHRIASAIYEVTLSAQVTITHQRNPFFVPTVTAPSAGGPPRFHSAASTVLILKIIIAIGLYAIHDSLKYRENEGTLLPPDPENNQPPSWSKLRVFKRGAVCADGAPCAVIGKNILERNGSAVDATIASMICNGLVNMQSLGLGGGFLMTIYDKAASRAYVLNARDRAPLLANATMYAGKPEHVSSIGPLSIAVPGELAGYGEAHRRFGKLPWADLFEPSIELCEKGYTLSKIQYDGFGYNEKNIYTDPTLRKLFVDPKTNKFINIGSIVRPKTLCETLRTIAKEGASVLYNGTLGEIVVEDLQKRGSIITMKDFNAYGATWENPIEAEFSNGIKLFTPGTPGSGSLLDFILNVFDGFRFTSESLSDFNSTILTYHRMLETYKYAYALRGNMGDKDFVNMTELNNNLTSKDYANQIRMKIEDTKTWNDPGHYGASFDSGAEDHGTAHLSVLAPNGDAVSVTSTINYYFGSGVTSERTGILFNNAMDDFGIPSKTNYFGVPPSPNNYIEPGKRPMSSMVPTILIDENGNVKMVVGASGGTKITTAVSQVIAKILWMGNTVKEAVDAPRIHHQLFPAEMAYEYGIPKQVIDGLKNLGYKTSRYRERGSVVCVIFCHNGTIYANADYRKGGDVYGID</sequence>
<comment type="caution">
    <text evidence="11">The sequence shown here is derived from an EMBL/GenBank/DDBJ whole genome shotgun (WGS) entry which is preliminary data.</text>
</comment>
<dbReference type="Pfam" id="PF01019">
    <property type="entry name" value="G_glu_transpept"/>
    <property type="match status" value="1"/>
</dbReference>
<dbReference type="Gene3D" id="1.10.246.130">
    <property type="match status" value="1"/>
</dbReference>
<dbReference type="EMBL" id="JACSDZ010000020">
    <property type="protein sequence ID" value="KAF7382314.1"/>
    <property type="molecule type" value="Genomic_DNA"/>
</dbReference>
<dbReference type="SUPFAM" id="SSF81321">
    <property type="entry name" value="Family A G protein-coupled receptor-like"/>
    <property type="match status" value="1"/>
</dbReference>
<evidence type="ECO:0000256" key="2">
    <source>
        <dbReference type="ARBA" id="ARBA00010663"/>
    </source>
</evidence>
<evidence type="ECO:0000313" key="11">
    <source>
        <dbReference type="EMBL" id="KAF7382314.1"/>
    </source>
</evidence>
<dbReference type="PANTHER" id="PTHR11686">
    <property type="entry name" value="GAMMA GLUTAMYL TRANSPEPTIDASE"/>
    <property type="match status" value="1"/>
</dbReference>
<dbReference type="FunFam" id="3.60.20.40:FF:000001">
    <property type="entry name" value="Gamma-glutamyltranspeptidase 1"/>
    <property type="match status" value="1"/>
</dbReference>
<dbReference type="Proteomes" id="UP000617340">
    <property type="component" value="Unassembled WGS sequence"/>
</dbReference>
<dbReference type="Gene3D" id="1.20.1070.10">
    <property type="entry name" value="Rhodopsin 7-helix transmembrane proteins"/>
    <property type="match status" value="1"/>
</dbReference>
<evidence type="ECO:0000256" key="4">
    <source>
        <dbReference type="ARBA" id="ARBA00022989"/>
    </source>
</evidence>
<feature type="transmembrane region" description="Helical" evidence="9">
    <location>
        <begin position="245"/>
        <end position="263"/>
    </location>
</feature>
<evidence type="ECO:0000256" key="5">
    <source>
        <dbReference type="ARBA" id="ARBA00023136"/>
    </source>
</evidence>
<keyword evidence="6" id="KW-0800">Toxin</keyword>
<dbReference type="SUPFAM" id="SSF56235">
    <property type="entry name" value="N-terminal nucleophile aminohydrolases (Ntn hydrolases)"/>
    <property type="match status" value="1"/>
</dbReference>
<dbReference type="InterPro" id="IPR043138">
    <property type="entry name" value="GGT_lsub"/>
</dbReference>
<dbReference type="PROSITE" id="PS50262">
    <property type="entry name" value="G_PROTEIN_RECEP_F1_2"/>
    <property type="match status" value="1"/>
</dbReference>
<feature type="transmembrane region" description="Helical" evidence="9">
    <location>
        <begin position="76"/>
        <end position="98"/>
    </location>
</feature>
<accession>A0A834J5R1</accession>
<dbReference type="Pfam" id="PF00001">
    <property type="entry name" value="7tm_1"/>
    <property type="match status" value="1"/>
</dbReference>
<keyword evidence="5 9" id="KW-0472">Membrane</keyword>
<dbReference type="GO" id="GO:0004930">
    <property type="term" value="F:G protein-coupled receptor activity"/>
    <property type="evidence" value="ECO:0007669"/>
    <property type="project" value="InterPro"/>
</dbReference>
<dbReference type="GO" id="GO:0005886">
    <property type="term" value="C:plasma membrane"/>
    <property type="evidence" value="ECO:0007669"/>
    <property type="project" value="TreeGrafter"/>
</dbReference>
<feature type="active site" description="Nucleophile" evidence="7">
    <location>
        <position position="644"/>
    </location>
</feature>
<dbReference type="InterPro" id="IPR000276">
    <property type="entry name" value="GPCR_Rhodpsn"/>
</dbReference>
<evidence type="ECO:0000256" key="6">
    <source>
        <dbReference type="ARBA" id="ARBA00084097"/>
    </source>
</evidence>
<comment type="subcellular location">
    <subcellularLocation>
        <location evidence="1">Membrane</location>
    </subcellularLocation>
</comment>
<feature type="binding site" evidence="8">
    <location>
        <position position="686"/>
    </location>
    <ligand>
        <name>L-glutamate</name>
        <dbReference type="ChEBI" id="CHEBI:29985"/>
    </ligand>
</feature>
<proteinExistence type="inferred from homology"/>
<dbReference type="AlphaFoldDB" id="A0A834J5R1"/>
<dbReference type="GO" id="GO:0006751">
    <property type="term" value="P:glutathione catabolic process"/>
    <property type="evidence" value="ECO:0007669"/>
    <property type="project" value="InterPro"/>
</dbReference>
<keyword evidence="6" id="KW-1202">Platelet aggregation activating toxin</keyword>
<feature type="domain" description="G-protein coupled receptors family 1 profile" evidence="10">
    <location>
        <begin position="20"/>
        <end position="194"/>
    </location>
</feature>
<feature type="binding site" evidence="8">
    <location>
        <begin position="714"/>
        <end position="715"/>
    </location>
    <ligand>
        <name>L-glutamate</name>
        <dbReference type="ChEBI" id="CHEBI:29985"/>
    </ligand>
</feature>
<evidence type="ECO:0000256" key="3">
    <source>
        <dbReference type="ARBA" id="ARBA00022692"/>
    </source>
</evidence>
<dbReference type="InterPro" id="IPR043137">
    <property type="entry name" value="GGT_ssub_C"/>
</dbReference>
<keyword evidence="6" id="KW-1199">Hemostasis impairing toxin</keyword>
<evidence type="ECO:0000256" key="8">
    <source>
        <dbReference type="PIRSR" id="PIRSR600101-2"/>
    </source>
</evidence>
<dbReference type="InterPro" id="IPR017452">
    <property type="entry name" value="GPCR_Rhodpsn_7TM"/>
</dbReference>
<keyword evidence="4 9" id="KW-1133">Transmembrane helix</keyword>
<evidence type="ECO:0000313" key="12">
    <source>
        <dbReference type="Proteomes" id="UP000617340"/>
    </source>
</evidence>